<dbReference type="EMBL" id="KV878125">
    <property type="protein sequence ID" value="OJI96225.1"/>
    <property type="molecule type" value="Genomic_DNA"/>
</dbReference>
<organism evidence="2 3">
    <name type="scientific">Aspergillus versicolor CBS 583.65</name>
    <dbReference type="NCBI Taxonomy" id="1036611"/>
    <lineage>
        <taxon>Eukaryota</taxon>
        <taxon>Fungi</taxon>
        <taxon>Dikarya</taxon>
        <taxon>Ascomycota</taxon>
        <taxon>Pezizomycotina</taxon>
        <taxon>Eurotiomycetes</taxon>
        <taxon>Eurotiomycetidae</taxon>
        <taxon>Eurotiales</taxon>
        <taxon>Aspergillaceae</taxon>
        <taxon>Aspergillus</taxon>
        <taxon>Aspergillus subgen. Nidulantes</taxon>
    </lineage>
</organism>
<dbReference type="RefSeq" id="XP_040661988.1">
    <property type="nucleotide sequence ID" value="XM_040815412.1"/>
</dbReference>
<keyword evidence="3" id="KW-1185">Reference proteome</keyword>
<dbReference type="Proteomes" id="UP000184073">
    <property type="component" value="Unassembled WGS sequence"/>
</dbReference>
<dbReference type="GeneID" id="63730923"/>
<feature type="region of interest" description="Disordered" evidence="1">
    <location>
        <begin position="1"/>
        <end position="35"/>
    </location>
</feature>
<evidence type="ECO:0000313" key="3">
    <source>
        <dbReference type="Proteomes" id="UP000184073"/>
    </source>
</evidence>
<dbReference type="OrthoDB" id="4206571at2759"/>
<dbReference type="AlphaFoldDB" id="A0A1L9P3Y4"/>
<dbReference type="PANTHER" id="PTHR37540:SF10">
    <property type="entry name" value="SIGMA-70 REGION 2 FAMILY PROTEIN"/>
    <property type="match status" value="1"/>
</dbReference>
<accession>A0A1L9P3Y4</accession>
<evidence type="ECO:0000256" key="1">
    <source>
        <dbReference type="SAM" id="MobiDB-lite"/>
    </source>
</evidence>
<gene>
    <name evidence="2" type="ORF">ASPVEDRAFT_58255</name>
</gene>
<evidence type="ECO:0000313" key="2">
    <source>
        <dbReference type="EMBL" id="OJI96225.1"/>
    </source>
</evidence>
<reference evidence="3" key="1">
    <citation type="journal article" date="2017" name="Genome Biol.">
        <title>Comparative genomics reveals high biological diversity and specific adaptations in the industrially and medically important fungal genus Aspergillus.</title>
        <authorList>
            <person name="de Vries R.P."/>
            <person name="Riley R."/>
            <person name="Wiebenga A."/>
            <person name="Aguilar-Osorio G."/>
            <person name="Amillis S."/>
            <person name="Uchima C.A."/>
            <person name="Anderluh G."/>
            <person name="Asadollahi M."/>
            <person name="Askin M."/>
            <person name="Barry K."/>
            <person name="Battaglia E."/>
            <person name="Bayram O."/>
            <person name="Benocci T."/>
            <person name="Braus-Stromeyer S.A."/>
            <person name="Caldana C."/>
            <person name="Canovas D."/>
            <person name="Cerqueira G.C."/>
            <person name="Chen F."/>
            <person name="Chen W."/>
            <person name="Choi C."/>
            <person name="Clum A."/>
            <person name="Dos Santos R.A."/>
            <person name="Damasio A.R."/>
            <person name="Diallinas G."/>
            <person name="Emri T."/>
            <person name="Fekete E."/>
            <person name="Flipphi M."/>
            <person name="Freyberg S."/>
            <person name="Gallo A."/>
            <person name="Gournas C."/>
            <person name="Habgood R."/>
            <person name="Hainaut M."/>
            <person name="Harispe M.L."/>
            <person name="Henrissat B."/>
            <person name="Hilden K.S."/>
            <person name="Hope R."/>
            <person name="Hossain A."/>
            <person name="Karabika E."/>
            <person name="Karaffa L."/>
            <person name="Karanyi Z."/>
            <person name="Krasevec N."/>
            <person name="Kuo A."/>
            <person name="Kusch H."/>
            <person name="LaButti K."/>
            <person name="Lagendijk E.L."/>
            <person name="Lapidus A."/>
            <person name="Levasseur A."/>
            <person name="Lindquist E."/>
            <person name="Lipzen A."/>
            <person name="Logrieco A.F."/>
            <person name="MacCabe A."/>
            <person name="Maekelae M.R."/>
            <person name="Malavazi I."/>
            <person name="Melin P."/>
            <person name="Meyer V."/>
            <person name="Mielnichuk N."/>
            <person name="Miskei M."/>
            <person name="Molnar A.P."/>
            <person name="Mule G."/>
            <person name="Ngan C.Y."/>
            <person name="Orejas M."/>
            <person name="Orosz E."/>
            <person name="Ouedraogo J.P."/>
            <person name="Overkamp K.M."/>
            <person name="Park H.-S."/>
            <person name="Perrone G."/>
            <person name="Piumi F."/>
            <person name="Punt P.J."/>
            <person name="Ram A.F."/>
            <person name="Ramon A."/>
            <person name="Rauscher S."/>
            <person name="Record E."/>
            <person name="Riano-Pachon D.M."/>
            <person name="Robert V."/>
            <person name="Roehrig J."/>
            <person name="Ruller R."/>
            <person name="Salamov A."/>
            <person name="Salih N.S."/>
            <person name="Samson R.A."/>
            <person name="Sandor E."/>
            <person name="Sanguinetti M."/>
            <person name="Schuetze T."/>
            <person name="Sepcic K."/>
            <person name="Shelest E."/>
            <person name="Sherlock G."/>
            <person name="Sophianopoulou V."/>
            <person name="Squina F.M."/>
            <person name="Sun H."/>
            <person name="Susca A."/>
            <person name="Todd R.B."/>
            <person name="Tsang A."/>
            <person name="Unkles S.E."/>
            <person name="van de Wiele N."/>
            <person name="van Rossen-Uffink D."/>
            <person name="Oliveira J.V."/>
            <person name="Vesth T.C."/>
            <person name="Visser J."/>
            <person name="Yu J.-H."/>
            <person name="Zhou M."/>
            <person name="Andersen M.R."/>
            <person name="Archer D.B."/>
            <person name="Baker S.E."/>
            <person name="Benoit I."/>
            <person name="Brakhage A.A."/>
            <person name="Braus G.H."/>
            <person name="Fischer R."/>
            <person name="Frisvad J.C."/>
            <person name="Goldman G.H."/>
            <person name="Houbraken J."/>
            <person name="Oakley B."/>
            <person name="Pocsi I."/>
            <person name="Scazzocchio C."/>
            <person name="Seiboth B."/>
            <person name="vanKuyk P.A."/>
            <person name="Wortman J."/>
            <person name="Dyer P.S."/>
            <person name="Grigoriev I.V."/>
        </authorList>
    </citation>
    <scope>NUCLEOTIDE SEQUENCE [LARGE SCALE GENOMIC DNA]</scope>
    <source>
        <strain evidence="3">CBS 583.65</strain>
    </source>
</reference>
<proteinExistence type="predicted"/>
<dbReference type="PANTHER" id="PTHR37540">
    <property type="entry name" value="TRANSCRIPTION FACTOR (ACR-2), PUTATIVE-RELATED-RELATED"/>
    <property type="match status" value="1"/>
</dbReference>
<name>A0A1L9P3Y4_ASPVE</name>
<protein>
    <submittedName>
        <fullName evidence="2">Uncharacterized protein</fullName>
    </submittedName>
</protein>
<sequence>MSKRSENSSGIRTPGRAATGSPARSKSDASDSAYVPSPVTVLDASRKDPFDSLPITSPADMELADYWTNKLTYWSGQNKYLKECAFKTAMNHPLSFQAVILSYCARWKAQLYNHSNTREIEYHLSNVTKGVEDAVNGRIKIDGDSLAMALAGQALHEDRFGTKEKARGYREHAIQILRTRPRTSGLAEVFLHYTRYVMMPSSPARWGEDGQEWLVTFLRAAEGLMQSHNDEKYLASVPQRRTAFQMDSPLFSLLSSGPRPSRVPEDSRMYVVRNVPTQEITRTAALIYITAALWDYQDSPSKTARFLVYLNNLVRKHELDRYPACESFIWHLLEENCDIDLKDPERGWSTGELLKIHKGLRPDLRFQYNETLFSFLMLAEPLRGVDSFEAELFSTPRATEIDV</sequence>
<dbReference type="VEuPathDB" id="FungiDB:ASPVEDRAFT_58255"/>